<dbReference type="KEGG" id="vg:24608128"/>
<sequence length="259" mass="30367">MSNDPRTVAQRTQRLGARKKNQLGSWMEVVLYNTAGDITVKFSNGYLVKTRWFYFEKGNVISPYDRTVHGVGFLGVGKHAAYRNRKPTPEYATWKHMLYRCYDERHAVKQPTYKGCWVAKEWHNFQNFAEWYNENWYTVGTQKMCLDKDIINKGNKTYSPDTCIFVPERINTLIINNGRSRGKYPIGVSYVRTGKTYVAKYRRDSHSCSLGVFKTIEEAFNAYKQHKEAYICEVAEQYRDCIPKKLYQALTCYKIEITD</sequence>
<dbReference type="RefSeq" id="YP_009151716.1">
    <property type="nucleotide sequence ID" value="NC_027374.1"/>
</dbReference>
<evidence type="ECO:0000313" key="2">
    <source>
        <dbReference type="Proteomes" id="UP000030207"/>
    </source>
</evidence>
<dbReference type="GeneID" id="24608128"/>
<protein>
    <recommendedName>
        <fullName evidence="3">AP2/ERF domain-containing protein</fullName>
    </recommendedName>
</protein>
<dbReference type="OrthoDB" id="8611at10239"/>
<organism evidence="1 2">
    <name type="scientific">Bacillus phage Moonbeam</name>
    <dbReference type="NCBI Taxonomy" id="1540091"/>
    <lineage>
        <taxon>Viruses</taxon>
        <taxon>Duplodnaviria</taxon>
        <taxon>Heunggongvirae</taxon>
        <taxon>Uroviricota</taxon>
        <taxon>Caudoviricetes</taxon>
        <taxon>Herelleviridae</taxon>
        <taxon>Bastillevirinae</taxon>
        <taxon>Moonbeamvirus</taxon>
        <taxon>Moonbeamvirus moonbeam</taxon>
    </lineage>
</organism>
<evidence type="ECO:0008006" key="3">
    <source>
        <dbReference type="Google" id="ProtNLM"/>
    </source>
</evidence>
<accession>A0A0A0RSP2</accession>
<gene>
    <name evidence="1" type="ORF">CPT_Moonbeam153</name>
</gene>
<proteinExistence type="predicted"/>
<reference evidence="1 2" key="1">
    <citation type="submission" date="2014-07" db="EMBL/GenBank/DDBJ databases">
        <title>Complete Genome of Bacillus megaterium Myophage Moonbeam.</title>
        <authorList>
            <person name="Cadungog J.N."/>
            <person name="Khatemi B.E."/>
            <person name="Hernandez A.C."/>
            <person name="Everett G.F.K."/>
        </authorList>
    </citation>
    <scope>NUCLEOTIDE SEQUENCE [LARGE SCALE GENOMIC DNA]</scope>
</reference>
<keyword evidence="2" id="KW-1185">Reference proteome</keyword>
<dbReference type="Proteomes" id="UP000030207">
    <property type="component" value="Segment"/>
</dbReference>
<evidence type="ECO:0000313" key="1">
    <source>
        <dbReference type="EMBL" id="AIW03551.1"/>
    </source>
</evidence>
<dbReference type="EMBL" id="KM236246">
    <property type="protein sequence ID" value="AIW03551.1"/>
    <property type="molecule type" value="Genomic_DNA"/>
</dbReference>
<name>A0A0A0RSP2_9CAUD</name>